<accession>A0A1W2F713</accession>
<keyword evidence="2" id="KW-1185">Reference proteome</keyword>
<dbReference type="RefSeq" id="WP_084429920.1">
    <property type="nucleotide sequence ID" value="NZ_FWXV01000005.1"/>
</dbReference>
<dbReference type="AlphaFoldDB" id="A0A1W2F713"/>
<sequence length="165" mass="18723">MLAGVEGKDVLGILDLLRDFDVWVGGGWGIDALIGQQTRDHRDLDLMYRQEQEPGILDALTAAGFTEILNWRPIRFVHAHEDSREIDLHPLVFQPDGSARQASLQPDKPFVYPADCFVTGVIDGRQVPCLSAEQQVYFHQGYEPSERDRHDMAQLRQAFGIHTHF</sequence>
<dbReference type="OrthoDB" id="9800567at2"/>
<dbReference type="Pfam" id="PF10706">
    <property type="entry name" value="Aminoglyc_resit"/>
    <property type="match status" value="1"/>
</dbReference>
<evidence type="ECO:0000313" key="1">
    <source>
        <dbReference type="EMBL" id="SMD17684.1"/>
    </source>
</evidence>
<keyword evidence="1" id="KW-0808">Transferase</keyword>
<dbReference type="GO" id="GO:0016740">
    <property type="term" value="F:transferase activity"/>
    <property type="evidence" value="ECO:0007669"/>
    <property type="project" value="UniProtKB-KW"/>
</dbReference>
<dbReference type="Proteomes" id="UP000192674">
    <property type="component" value="Unassembled WGS sequence"/>
</dbReference>
<organism evidence="1 2">
    <name type="scientific">Kibdelosporangium aridum</name>
    <dbReference type="NCBI Taxonomy" id="2030"/>
    <lineage>
        <taxon>Bacteria</taxon>
        <taxon>Bacillati</taxon>
        <taxon>Actinomycetota</taxon>
        <taxon>Actinomycetes</taxon>
        <taxon>Pseudonocardiales</taxon>
        <taxon>Pseudonocardiaceae</taxon>
        <taxon>Kibdelosporangium</taxon>
    </lineage>
</organism>
<gene>
    <name evidence="1" type="ORF">SAMN05661093_05610</name>
</gene>
<protein>
    <submittedName>
        <fullName evidence="1">2''-aminoglycoside nucleotidyltransferase</fullName>
    </submittedName>
</protein>
<evidence type="ECO:0000313" key="2">
    <source>
        <dbReference type="Proteomes" id="UP000192674"/>
    </source>
</evidence>
<dbReference type="EMBL" id="FWXV01000005">
    <property type="protein sequence ID" value="SMD17684.1"/>
    <property type="molecule type" value="Genomic_DNA"/>
</dbReference>
<proteinExistence type="predicted"/>
<reference evidence="1 2" key="1">
    <citation type="submission" date="2017-04" db="EMBL/GenBank/DDBJ databases">
        <authorList>
            <person name="Afonso C.L."/>
            <person name="Miller P.J."/>
            <person name="Scott M.A."/>
            <person name="Spackman E."/>
            <person name="Goraichik I."/>
            <person name="Dimitrov K.M."/>
            <person name="Suarez D.L."/>
            <person name="Swayne D.E."/>
        </authorList>
    </citation>
    <scope>NUCLEOTIDE SEQUENCE [LARGE SCALE GENOMIC DNA]</scope>
    <source>
        <strain evidence="1 2">DSM 43828</strain>
    </source>
</reference>
<name>A0A1W2F713_KIBAR</name>
<dbReference type="InterPro" id="IPR019646">
    <property type="entry name" value="Aminoglyc_AdlTrfase"/>
</dbReference>
<dbReference type="Gene3D" id="3.30.460.40">
    <property type="match status" value="1"/>
</dbReference>